<dbReference type="EMBL" id="RBNI01014643">
    <property type="protein sequence ID" value="RUP19750.1"/>
    <property type="molecule type" value="Genomic_DNA"/>
</dbReference>
<evidence type="ECO:0000313" key="2">
    <source>
        <dbReference type="EMBL" id="RUP19750.1"/>
    </source>
</evidence>
<dbReference type="Proteomes" id="UP000268093">
    <property type="component" value="Unassembled WGS sequence"/>
</dbReference>
<evidence type="ECO:0000313" key="3">
    <source>
        <dbReference type="Proteomes" id="UP000268093"/>
    </source>
</evidence>
<reference evidence="2 3" key="1">
    <citation type="journal article" date="2018" name="New Phytol.">
        <title>Phylogenomics of Endogonaceae and evolution of mycorrhizas within Mucoromycota.</title>
        <authorList>
            <person name="Chang Y."/>
            <person name="Desiro A."/>
            <person name="Na H."/>
            <person name="Sandor L."/>
            <person name="Lipzen A."/>
            <person name="Clum A."/>
            <person name="Barry K."/>
            <person name="Grigoriev I.V."/>
            <person name="Martin F.M."/>
            <person name="Stajich J.E."/>
            <person name="Smith M.E."/>
            <person name="Bonito G."/>
            <person name="Spatafora J.W."/>
        </authorList>
    </citation>
    <scope>NUCLEOTIDE SEQUENCE [LARGE SCALE GENOMIC DNA]</scope>
    <source>
        <strain evidence="2 3">GMNB39</strain>
    </source>
</reference>
<protein>
    <submittedName>
        <fullName evidence="2">Uncharacterized protein</fullName>
    </submittedName>
</protein>
<sequence length="163" mass="19038">ISSEHYHLLHIIIAFGFIIYFLSILVLSLITNSSSFLYMIDEDSIDSKDILSELLLIRGQLIEENHEFCRMEGEYILNKVEGKTTESVLVSNYNLQDNSSTYSLKLWALEVNTRANITKELIIWELERYPFRERKEEKIETKVETEILPTSLKVNSGKRKEMS</sequence>
<keyword evidence="1" id="KW-0472">Membrane</keyword>
<evidence type="ECO:0000256" key="1">
    <source>
        <dbReference type="SAM" id="Phobius"/>
    </source>
</evidence>
<dbReference type="AlphaFoldDB" id="A0A433BA72"/>
<keyword evidence="3" id="KW-1185">Reference proteome</keyword>
<accession>A0A433BA72</accession>
<proteinExistence type="predicted"/>
<gene>
    <name evidence="2" type="ORF">BC936DRAFT_139296</name>
</gene>
<keyword evidence="1" id="KW-0812">Transmembrane</keyword>
<feature type="non-terminal residue" evidence="2">
    <location>
        <position position="1"/>
    </location>
</feature>
<name>A0A433BA72_9FUNG</name>
<feature type="non-terminal residue" evidence="2">
    <location>
        <position position="163"/>
    </location>
</feature>
<organism evidence="2 3">
    <name type="scientific">Jimgerdemannia flammicorona</name>
    <dbReference type="NCBI Taxonomy" id="994334"/>
    <lineage>
        <taxon>Eukaryota</taxon>
        <taxon>Fungi</taxon>
        <taxon>Fungi incertae sedis</taxon>
        <taxon>Mucoromycota</taxon>
        <taxon>Mucoromycotina</taxon>
        <taxon>Endogonomycetes</taxon>
        <taxon>Endogonales</taxon>
        <taxon>Endogonaceae</taxon>
        <taxon>Jimgerdemannia</taxon>
    </lineage>
</organism>
<keyword evidence="1" id="KW-1133">Transmembrane helix</keyword>
<comment type="caution">
    <text evidence="2">The sequence shown here is derived from an EMBL/GenBank/DDBJ whole genome shotgun (WGS) entry which is preliminary data.</text>
</comment>
<feature type="transmembrane region" description="Helical" evidence="1">
    <location>
        <begin position="6"/>
        <end position="30"/>
    </location>
</feature>